<evidence type="ECO:0000256" key="1">
    <source>
        <dbReference type="ARBA" id="ARBA00022527"/>
    </source>
</evidence>
<dbReference type="InterPro" id="IPR010194">
    <property type="entry name" value="Anti-sigma_F"/>
</dbReference>
<dbReference type="InterPro" id="IPR050267">
    <property type="entry name" value="Anti-sigma-factor_SerPK"/>
</dbReference>
<evidence type="ECO:0000313" key="10">
    <source>
        <dbReference type="Proteomes" id="UP000261212"/>
    </source>
</evidence>
<dbReference type="InterPro" id="IPR003594">
    <property type="entry name" value="HATPase_dom"/>
</dbReference>
<comment type="function">
    <text evidence="7">Binds to sigma F and blocks its ability to form an RNA polymerase holoenzyme (E-sigma F). Phosphorylates SpoIIAA on a serine residue. This phosphorylation may enable SpoIIAA to act as an anti-anti-sigma factor that counteracts SpoIIAB and thus releases sigma F from inhibition.</text>
</comment>
<dbReference type="RefSeq" id="WP_007049261.1">
    <property type="nucleotide sequence ID" value="NZ_CABKNJ010000005.1"/>
</dbReference>
<evidence type="ECO:0000256" key="5">
    <source>
        <dbReference type="ARBA" id="ARBA00022840"/>
    </source>
</evidence>
<keyword evidence="4 7" id="KW-0418">Kinase</keyword>
<dbReference type="AlphaFoldDB" id="A0A3E3DYQ3"/>
<reference evidence="9 10" key="1">
    <citation type="submission" date="2018-08" db="EMBL/GenBank/DDBJ databases">
        <title>A genome reference for cultivated species of the human gut microbiota.</title>
        <authorList>
            <person name="Zou Y."/>
            <person name="Xue W."/>
            <person name="Luo G."/>
        </authorList>
    </citation>
    <scope>NUCLEOTIDE SEQUENCE [LARGE SCALE GENOMIC DNA]</scope>
    <source>
        <strain evidence="9 10">AM25-6</strain>
    </source>
</reference>
<dbReference type="GO" id="GO:0042174">
    <property type="term" value="P:negative regulation of sporulation resulting in formation of a cellular spore"/>
    <property type="evidence" value="ECO:0007669"/>
    <property type="project" value="InterPro"/>
</dbReference>
<gene>
    <name evidence="7" type="primary">spoIIAB</name>
    <name evidence="9" type="ORF">DW687_06240</name>
</gene>
<dbReference type="GO" id="GO:0106310">
    <property type="term" value="F:protein serine kinase activity"/>
    <property type="evidence" value="ECO:0007669"/>
    <property type="project" value="RHEA"/>
</dbReference>
<dbReference type="InterPro" id="IPR036890">
    <property type="entry name" value="HATPase_C_sf"/>
</dbReference>
<keyword evidence="1 7" id="KW-0723">Serine/threonine-protein kinase</keyword>
<dbReference type="GO" id="GO:0030436">
    <property type="term" value="P:asexual sporulation"/>
    <property type="evidence" value="ECO:0007669"/>
    <property type="project" value="UniProtKB-UniRule"/>
</dbReference>
<evidence type="ECO:0000313" key="9">
    <source>
        <dbReference type="EMBL" id="RGD74363.1"/>
    </source>
</evidence>
<keyword evidence="5 7" id="KW-0067">ATP-binding</keyword>
<dbReference type="EMBL" id="QUSM01000003">
    <property type="protein sequence ID" value="RGD74363.1"/>
    <property type="molecule type" value="Genomic_DNA"/>
</dbReference>
<comment type="catalytic activity">
    <reaction evidence="7">
        <text>L-seryl-[protein] + ATP = O-phospho-L-seryl-[protein] + ADP + H(+)</text>
        <dbReference type="Rhea" id="RHEA:17989"/>
        <dbReference type="Rhea" id="RHEA-COMP:9863"/>
        <dbReference type="Rhea" id="RHEA-COMP:11604"/>
        <dbReference type="ChEBI" id="CHEBI:15378"/>
        <dbReference type="ChEBI" id="CHEBI:29999"/>
        <dbReference type="ChEBI" id="CHEBI:30616"/>
        <dbReference type="ChEBI" id="CHEBI:83421"/>
        <dbReference type="ChEBI" id="CHEBI:456216"/>
        <dbReference type="EC" id="2.7.11.1"/>
    </reaction>
</comment>
<protein>
    <recommendedName>
        <fullName evidence="7">Anti-sigma F factor</fullName>
        <ecNumber evidence="7">2.7.11.1</ecNumber>
    </recommendedName>
    <alternativeName>
        <fullName evidence="7">Stage II sporulation protein AB</fullName>
    </alternativeName>
</protein>
<keyword evidence="2 7" id="KW-0808">Transferase</keyword>
<evidence type="ECO:0000256" key="6">
    <source>
        <dbReference type="ARBA" id="ARBA00022969"/>
    </source>
</evidence>
<dbReference type="NCBIfam" id="TIGR01925">
    <property type="entry name" value="spIIAB"/>
    <property type="match status" value="1"/>
</dbReference>
<keyword evidence="6 7" id="KW-0749">Sporulation</keyword>
<dbReference type="SMART" id="SM00387">
    <property type="entry name" value="HATPase_c"/>
    <property type="match status" value="1"/>
</dbReference>
<dbReference type="GeneID" id="97999698"/>
<dbReference type="PANTHER" id="PTHR35526:SF3">
    <property type="entry name" value="ANTI-SIGMA-F FACTOR RSBW"/>
    <property type="match status" value="1"/>
</dbReference>
<dbReference type="GO" id="GO:0030435">
    <property type="term" value="P:sporulation resulting in formation of a cellular spore"/>
    <property type="evidence" value="ECO:0007669"/>
    <property type="project" value="UniProtKB-KW"/>
</dbReference>
<proteinExistence type="inferred from homology"/>
<dbReference type="EC" id="2.7.11.1" evidence="7"/>
<dbReference type="SUPFAM" id="SSF55874">
    <property type="entry name" value="ATPase domain of HSP90 chaperone/DNA topoisomerase II/histidine kinase"/>
    <property type="match status" value="1"/>
</dbReference>
<name>A0A3E3DYQ3_9FIRM</name>
<dbReference type="GO" id="GO:0005524">
    <property type="term" value="F:ATP binding"/>
    <property type="evidence" value="ECO:0007669"/>
    <property type="project" value="UniProtKB-KW"/>
</dbReference>
<comment type="catalytic activity">
    <reaction evidence="7">
        <text>L-threonyl-[protein] + ATP = O-phospho-L-threonyl-[protein] + ADP + H(+)</text>
        <dbReference type="Rhea" id="RHEA:46608"/>
        <dbReference type="Rhea" id="RHEA-COMP:11060"/>
        <dbReference type="Rhea" id="RHEA-COMP:11605"/>
        <dbReference type="ChEBI" id="CHEBI:15378"/>
        <dbReference type="ChEBI" id="CHEBI:30013"/>
        <dbReference type="ChEBI" id="CHEBI:30616"/>
        <dbReference type="ChEBI" id="CHEBI:61977"/>
        <dbReference type="ChEBI" id="CHEBI:456216"/>
        <dbReference type="EC" id="2.7.11.1"/>
    </reaction>
</comment>
<dbReference type="GO" id="GO:0016989">
    <property type="term" value="F:sigma factor antagonist activity"/>
    <property type="evidence" value="ECO:0007669"/>
    <property type="project" value="InterPro"/>
</dbReference>
<comment type="similarity">
    <text evidence="7">Belongs to the anti-sigma-factor family.</text>
</comment>
<accession>A0A3E3DYQ3</accession>
<dbReference type="HAMAP" id="MF_00637">
    <property type="entry name" value="Anti_sigma_F"/>
    <property type="match status" value="1"/>
</dbReference>
<organism evidence="9 10">
    <name type="scientific">Anaerofustis stercorihominis</name>
    <dbReference type="NCBI Taxonomy" id="214853"/>
    <lineage>
        <taxon>Bacteria</taxon>
        <taxon>Bacillati</taxon>
        <taxon>Bacillota</taxon>
        <taxon>Clostridia</taxon>
        <taxon>Eubacteriales</taxon>
        <taxon>Eubacteriaceae</taxon>
        <taxon>Anaerofustis</taxon>
    </lineage>
</organism>
<dbReference type="PANTHER" id="PTHR35526">
    <property type="entry name" value="ANTI-SIGMA-F FACTOR RSBW-RELATED"/>
    <property type="match status" value="1"/>
</dbReference>
<dbReference type="Pfam" id="PF13581">
    <property type="entry name" value="HATPase_c_2"/>
    <property type="match status" value="1"/>
</dbReference>
<dbReference type="Proteomes" id="UP000261212">
    <property type="component" value="Unassembled WGS sequence"/>
</dbReference>
<evidence type="ECO:0000259" key="8">
    <source>
        <dbReference type="SMART" id="SM00387"/>
    </source>
</evidence>
<evidence type="ECO:0000256" key="2">
    <source>
        <dbReference type="ARBA" id="ARBA00022679"/>
    </source>
</evidence>
<feature type="domain" description="Histidine kinase/HSP90-like ATPase" evidence="8">
    <location>
        <begin position="41"/>
        <end position="146"/>
    </location>
</feature>
<dbReference type="Gene3D" id="3.30.565.10">
    <property type="entry name" value="Histidine kinase-like ATPase, C-terminal domain"/>
    <property type="match status" value="1"/>
</dbReference>
<dbReference type="GO" id="GO:0004674">
    <property type="term" value="F:protein serine/threonine kinase activity"/>
    <property type="evidence" value="ECO:0007669"/>
    <property type="project" value="UniProtKB-KW"/>
</dbReference>
<evidence type="ECO:0000256" key="7">
    <source>
        <dbReference type="HAMAP-Rule" id="MF_00637"/>
    </source>
</evidence>
<comment type="caution">
    <text evidence="9">The sequence shown here is derived from an EMBL/GenBank/DDBJ whole genome shotgun (WGS) entry which is preliminary data.</text>
</comment>
<sequence length="153" mass="17176">MKIGNKVDNFLNVSFKSISENESLARLIISSFVLPLNPTIDELNDIKTSVSEAVTNSIIHAYNNEDNHLITMEAFIRNREVTIKIIDDGIGIKDIDRAKEPLYTSKPELERSGLGFTIMESFMDELSITSKEGDGTTLIMSKKISSRDNTYNE</sequence>
<evidence type="ECO:0000256" key="3">
    <source>
        <dbReference type="ARBA" id="ARBA00022741"/>
    </source>
</evidence>
<keyword evidence="3 7" id="KW-0547">Nucleotide-binding</keyword>
<evidence type="ECO:0000256" key="4">
    <source>
        <dbReference type="ARBA" id="ARBA00022777"/>
    </source>
</evidence>